<dbReference type="RefSeq" id="WP_066443709.1">
    <property type="nucleotide sequence ID" value="NZ_JANKBF010000003.1"/>
</dbReference>
<sequence>MDKKRLKSDLENAYGIISIENNPIQDAFLETNHKFIFIMDEWDSIFYKNFIKDKDKNAYLEFLKGLLKDQPYVELAYMTGVLPIAKYSSGSELNMFREYNFINDRTYEDYFGFDEKEVKELSKHFSKLSFEVLKKWYDGYYKSDGSSLFNPRSVSFALMDGICLNYWTETGPMNEIDEYIEHNTNAVREDIVKMVAGIPVEVELEGYSVSSLQLDSRDEILSAMVVFGFLSYHDGFLRIPNYELMEKFQNVLKRKSMGTVAEIVNNSKNVLDATIALDAQKVAQYIEEVDNREIPFLQYNDENSLSCVITLCYLHARNYYDITREDKSGKGYVDYLFIPKKKGYPAIVLELKFDKSAQEAINQIKKKNYVDRVKDYEEILYVGINYSTNTKDNKHHHCIIEKYK</sequence>
<dbReference type="PANTHER" id="PTHR34825:SF1">
    <property type="entry name" value="AAA-ATPASE-LIKE DOMAIN-CONTAINING PROTEIN"/>
    <property type="match status" value="1"/>
</dbReference>
<dbReference type="InterPro" id="IPR012547">
    <property type="entry name" value="PDDEXK_9"/>
</dbReference>
<accession>A0A4R3ZB46</accession>
<keyword evidence="2" id="KW-1185">Reference proteome</keyword>
<dbReference type="GeneID" id="98917025"/>
<evidence type="ECO:0000313" key="2">
    <source>
        <dbReference type="Proteomes" id="UP000295515"/>
    </source>
</evidence>
<evidence type="ECO:0000313" key="1">
    <source>
        <dbReference type="EMBL" id="TCW02245.1"/>
    </source>
</evidence>
<proteinExistence type="predicted"/>
<gene>
    <name evidence="1" type="ORF">EDD60_102210</name>
</gene>
<protein>
    <submittedName>
        <fullName evidence="1">PD-(D/E)XK nuclease superfamily protein</fullName>
    </submittedName>
</protein>
<name>A0A4R3ZB46_9FIRM</name>
<dbReference type="Pfam" id="PF08011">
    <property type="entry name" value="PDDEXK_9"/>
    <property type="match status" value="1"/>
</dbReference>
<dbReference type="AlphaFoldDB" id="A0A4R3ZB46"/>
<reference evidence="1 2" key="1">
    <citation type="submission" date="2019-03" db="EMBL/GenBank/DDBJ databases">
        <title>Genomic Encyclopedia of Type Strains, Phase IV (KMG-IV): sequencing the most valuable type-strain genomes for metagenomic binning, comparative biology and taxonomic classification.</title>
        <authorList>
            <person name="Goeker M."/>
        </authorList>
    </citation>
    <scope>NUCLEOTIDE SEQUENCE [LARGE SCALE GENOMIC DNA]</scope>
    <source>
        <strain evidence="1 2">DSM 29487</strain>
    </source>
</reference>
<organism evidence="1 2">
    <name type="scientific">Longibaculum muris</name>
    <dbReference type="NCBI Taxonomy" id="1796628"/>
    <lineage>
        <taxon>Bacteria</taxon>
        <taxon>Bacillati</taxon>
        <taxon>Bacillota</taxon>
        <taxon>Erysipelotrichia</taxon>
        <taxon>Erysipelotrichales</taxon>
        <taxon>Coprobacillaceae</taxon>
        <taxon>Longibaculum</taxon>
    </lineage>
</organism>
<dbReference type="EMBL" id="SMCQ01000002">
    <property type="protein sequence ID" value="TCW02245.1"/>
    <property type="molecule type" value="Genomic_DNA"/>
</dbReference>
<comment type="caution">
    <text evidence="1">The sequence shown here is derived from an EMBL/GenBank/DDBJ whole genome shotgun (WGS) entry which is preliminary data.</text>
</comment>
<dbReference type="PANTHER" id="PTHR34825">
    <property type="entry name" value="CONSERVED PROTEIN, WITH A WEAK D-GALACTARATE DEHYDRATASE/ALTRONATE HYDROLASE DOMAIN"/>
    <property type="match status" value="1"/>
</dbReference>
<dbReference type="Proteomes" id="UP000295515">
    <property type="component" value="Unassembled WGS sequence"/>
</dbReference>